<dbReference type="AlphaFoldDB" id="A0A6C0GHW9"/>
<sequence>MKIIVMVFALIITATVHAQTQSDTMAIQAILQEEVFSWNKGDAQTYSRHFAEDGTFTNIMGMFYTGHKNFLERHEQIFKGVFNKTTIDQKVVSLQFLGPDAAIVETLTWVSGFSKTSSLPGIKLDEKGRLYTRLLQVMVKEPEGWKITAYHNVDLKPGIPVPEAK</sequence>
<dbReference type="EMBL" id="CP048222">
    <property type="protein sequence ID" value="QHT67661.1"/>
    <property type="molecule type" value="Genomic_DNA"/>
</dbReference>
<dbReference type="SUPFAM" id="SSF54427">
    <property type="entry name" value="NTF2-like"/>
    <property type="match status" value="1"/>
</dbReference>
<dbReference type="Gene3D" id="3.10.450.50">
    <property type="match status" value="1"/>
</dbReference>
<evidence type="ECO:0000313" key="4">
    <source>
        <dbReference type="Proteomes" id="UP000480178"/>
    </source>
</evidence>
<protein>
    <submittedName>
        <fullName evidence="3">SgcJ/EcaC family oxidoreductase</fullName>
    </submittedName>
</protein>
<accession>A0A6C0GHW9</accession>
<evidence type="ECO:0000259" key="2">
    <source>
        <dbReference type="Pfam" id="PF14534"/>
    </source>
</evidence>
<keyword evidence="1" id="KW-0732">Signal</keyword>
<gene>
    <name evidence="3" type="ORF">GXP67_13990</name>
</gene>
<name>A0A6C0GHW9_9BACT</name>
<proteinExistence type="predicted"/>
<dbReference type="RefSeq" id="WP_162443685.1">
    <property type="nucleotide sequence ID" value="NZ_CP048222.1"/>
</dbReference>
<dbReference type="InterPro" id="IPR011944">
    <property type="entry name" value="Steroid_delta5-4_isomerase"/>
</dbReference>
<reference evidence="3 4" key="1">
    <citation type="submission" date="2020-01" db="EMBL/GenBank/DDBJ databases">
        <authorList>
            <person name="Kim M.K."/>
        </authorList>
    </citation>
    <scope>NUCLEOTIDE SEQUENCE [LARGE SCALE GENOMIC DNA]</scope>
    <source>
        <strain evidence="3 4">172606-1</strain>
    </source>
</reference>
<dbReference type="InterPro" id="IPR032710">
    <property type="entry name" value="NTF2-like_dom_sf"/>
</dbReference>
<evidence type="ECO:0000256" key="1">
    <source>
        <dbReference type="SAM" id="SignalP"/>
    </source>
</evidence>
<dbReference type="InterPro" id="IPR027843">
    <property type="entry name" value="DUF4440"/>
</dbReference>
<dbReference type="Pfam" id="PF14534">
    <property type="entry name" value="DUF4440"/>
    <property type="match status" value="1"/>
</dbReference>
<dbReference type="NCBIfam" id="TIGR02246">
    <property type="entry name" value="SgcJ/EcaC family oxidoreductase"/>
    <property type="match status" value="1"/>
</dbReference>
<feature type="domain" description="DUF4440" evidence="2">
    <location>
        <begin position="28"/>
        <end position="147"/>
    </location>
</feature>
<dbReference type="KEGG" id="rhoz:GXP67_13990"/>
<dbReference type="Proteomes" id="UP000480178">
    <property type="component" value="Chromosome"/>
</dbReference>
<feature type="chain" id="PRO_5025469880" evidence="1">
    <location>
        <begin position="19"/>
        <end position="165"/>
    </location>
</feature>
<evidence type="ECO:0000313" key="3">
    <source>
        <dbReference type="EMBL" id="QHT67661.1"/>
    </source>
</evidence>
<feature type="signal peptide" evidence="1">
    <location>
        <begin position="1"/>
        <end position="18"/>
    </location>
</feature>
<organism evidence="3 4">
    <name type="scientific">Rhodocytophaga rosea</name>
    <dbReference type="NCBI Taxonomy" id="2704465"/>
    <lineage>
        <taxon>Bacteria</taxon>
        <taxon>Pseudomonadati</taxon>
        <taxon>Bacteroidota</taxon>
        <taxon>Cytophagia</taxon>
        <taxon>Cytophagales</taxon>
        <taxon>Rhodocytophagaceae</taxon>
        <taxon>Rhodocytophaga</taxon>
    </lineage>
</organism>
<keyword evidence="4" id="KW-1185">Reference proteome</keyword>